<dbReference type="Proteomes" id="UP001596116">
    <property type="component" value="Unassembled WGS sequence"/>
</dbReference>
<dbReference type="InterPro" id="IPR050509">
    <property type="entry name" value="CoA-transferase_III"/>
</dbReference>
<dbReference type="InterPro" id="IPR023606">
    <property type="entry name" value="CoA-Trfase_III_dom_1_sf"/>
</dbReference>
<dbReference type="PANTHER" id="PTHR48228">
    <property type="entry name" value="SUCCINYL-COA--D-CITRAMALATE COA-TRANSFERASE"/>
    <property type="match status" value="1"/>
</dbReference>
<protein>
    <submittedName>
        <fullName evidence="1">CaiB/BaiF CoA transferase family protein</fullName>
    </submittedName>
</protein>
<keyword evidence="2" id="KW-1185">Reference proteome</keyword>
<name>A0ABW1KZE8_9PROT</name>
<dbReference type="Gene3D" id="3.40.50.10540">
    <property type="entry name" value="Crotonobetainyl-coa:carnitine coa-transferase, domain 1"/>
    <property type="match status" value="1"/>
</dbReference>
<evidence type="ECO:0000313" key="1">
    <source>
        <dbReference type="EMBL" id="MFC6037453.1"/>
    </source>
</evidence>
<dbReference type="GO" id="GO:0016740">
    <property type="term" value="F:transferase activity"/>
    <property type="evidence" value="ECO:0007669"/>
    <property type="project" value="UniProtKB-KW"/>
</dbReference>
<sequence>MSVLEGVRIVEFEGLGPGPFCGMLLADLGADVILIERKGGADAGVAAIYKRGKRSIALDLKNEDARKIALDIVANSDALIEGLRPGVMERLGLGPDEARARNKKLVYGRLTGWGQTGPLSAVAGHDINYASLSGAAWYAGAEGEAPVPPPTLVGDVGGGALYLAIGILAGIMRARETGEGTVVDAAIVDGSAHMMNLLYSVRAIGGMPDARGQSMLDGAHFYSAYQCSCGGWISIGPLEPKFYAELLEKLGLSADADFAAQYDTSKWPALKKRFSELFKTKSRDEWTALLYGSDVCFAPVLAPSEAAAHPHMKARNILRDVNGVLQAAAAPRFDGAEPADPRPIPAPGQHAEEILAEIGVDDRLVASWREAGVL</sequence>
<dbReference type="EMBL" id="JBHPON010000003">
    <property type="protein sequence ID" value="MFC6037453.1"/>
    <property type="molecule type" value="Genomic_DNA"/>
</dbReference>
<gene>
    <name evidence="1" type="ORF">ACFMB1_17990</name>
</gene>
<dbReference type="InterPro" id="IPR044855">
    <property type="entry name" value="CoA-Trfase_III_dom3_sf"/>
</dbReference>
<dbReference type="InterPro" id="IPR003673">
    <property type="entry name" value="CoA-Trfase_fam_III"/>
</dbReference>
<proteinExistence type="predicted"/>
<comment type="caution">
    <text evidence="1">The sequence shown here is derived from an EMBL/GenBank/DDBJ whole genome shotgun (WGS) entry which is preliminary data.</text>
</comment>
<evidence type="ECO:0000313" key="2">
    <source>
        <dbReference type="Proteomes" id="UP001596116"/>
    </source>
</evidence>
<dbReference type="RefSeq" id="WP_379881152.1">
    <property type="nucleotide sequence ID" value="NZ_JBHPON010000003.1"/>
</dbReference>
<organism evidence="1 2">
    <name type="scientific">Hyphococcus aureus</name>
    <dbReference type="NCBI Taxonomy" id="2666033"/>
    <lineage>
        <taxon>Bacteria</taxon>
        <taxon>Pseudomonadati</taxon>
        <taxon>Pseudomonadota</taxon>
        <taxon>Alphaproteobacteria</taxon>
        <taxon>Parvularculales</taxon>
        <taxon>Parvularculaceae</taxon>
        <taxon>Hyphococcus</taxon>
    </lineage>
</organism>
<dbReference type="PANTHER" id="PTHR48228:SF5">
    <property type="entry name" value="ALPHA-METHYLACYL-COA RACEMASE"/>
    <property type="match status" value="1"/>
</dbReference>
<dbReference type="Pfam" id="PF02515">
    <property type="entry name" value="CoA_transf_3"/>
    <property type="match status" value="1"/>
</dbReference>
<keyword evidence="1" id="KW-0808">Transferase</keyword>
<dbReference type="Gene3D" id="3.30.1540.10">
    <property type="entry name" value="formyl-coa transferase, domain 3"/>
    <property type="match status" value="1"/>
</dbReference>
<dbReference type="SUPFAM" id="SSF89796">
    <property type="entry name" value="CoA-transferase family III (CaiB/BaiF)"/>
    <property type="match status" value="1"/>
</dbReference>
<reference evidence="1 2" key="1">
    <citation type="submission" date="2024-09" db="EMBL/GenBank/DDBJ databases">
        <authorList>
            <person name="Zhang Z.-H."/>
        </authorList>
    </citation>
    <scope>NUCLEOTIDE SEQUENCE [LARGE SCALE GENOMIC DNA]</scope>
    <source>
        <strain evidence="1 2">HHTR114</strain>
    </source>
</reference>
<accession>A0ABW1KZE8</accession>